<protein>
    <submittedName>
        <fullName evidence="2">Uncharacterized protein</fullName>
    </submittedName>
</protein>
<gene>
    <name evidence="2" type="ORF">L345_13284</name>
</gene>
<name>V8NH55_OPHHA</name>
<reference evidence="2 3" key="1">
    <citation type="journal article" date="2013" name="Proc. Natl. Acad. Sci. U.S.A.">
        <title>The king cobra genome reveals dynamic gene evolution and adaptation in the snake venom system.</title>
        <authorList>
            <person name="Vonk F.J."/>
            <person name="Casewell N.R."/>
            <person name="Henkel C.V."/>
            <person name="Heimberg A.M."/>
            <person name="Jansen H.J."/>
            <person name="McCleary R.J."/>
            <person name="Kerkkamp H.M."/>
            <person name="Vos R.A."/>
            <person name="Guerreiro I."/>
            <person name="Calvete J.J."/>
            <person name="Wuster W."/>
            <person name="Woods A.E."/>
            <person name="Logan J.M."/>
            <person name="Harrison R.A."/>
            <person name="Castoe T.A."/>
            <person name="de Koning A.P."/>
            <person name="Pollock D.D."/>
            <person name="Yandell M."/>
            <person name="Calderon D."/>
            <person name="Renjifo C."/>
            <person name="Currier R.B."/>
            <person name="Salgado D."/>
            <person name="Pla D."/>
            <person name="Sanz L."/>
            <person name="Hyder A.S."/>
            <person name="Ribeiro J.M."/>
            <person name="Arntzen J.W."/>
            <person name="van den Thillart G.E."/>
            <person name="Boetzer M."/>
            <person name="Pirovano W."/>
            <person name="Dirks R.P."/>
            <person name="Spaink H.P."/>
            <person name="Duboule D."/>
            <person name="McGlinn E."/>
            <person name="Kini R.M."/>
            <person name="Richardson M.K."/>
        </authorList>
    </citation>
    <scope>NUCLEOTIDE SEQUENCE</scope>
    <source>
        <tissue evidence="2">Blood</tissue>
    </source>
</reference>
<organism evidence="2 3">
    <name type="scientific">Ophiophagus hannah</name>
    <name type="common">King cobra</name>
    <name type="synonym">Naja hannah</name>
    <dbReference type="NCBI Taxonomy" id="8665"/>
    <lineage>
        <taxon>Eukaryota</taxon>
        <taxon>Metazoa</taxon>
        <taxon>Chordata</taxon>
        <taxon>Craniata</taxon>
        <taxon>Vertebrata</taxon>
        <taxon>Euteleostomi</taxon>
        <taxon>Lepidosauria</taxon>
        <taxon>Squamata</taxon>
        <taxon>Bifurcata</taxon>
        <taxon>Unidentata</taxon>
        <taxon>Episquamata</taxon>
        <taxon>Toxicofera</taxon>
        <taxon>Serpentes</taxon>
        <taxon>Colubroidea</taxon>
        <taxon>Elapidae</taxon>
        <taxon>Elapinae</taxon>
        <taxon>Ophiophagus</taxon>
    </lineage>
</organism>
<accession>V8NH55</accession>
<evidence type="ECO:0000256" key="1">
    <source>
        <dbReference type="SAM" id="Phobius"/>
    </source>
</evidence>
<comment type="caution">
    <text evidence="2">The sequence shown here is derived from an EMBL/GenBank/DDBJ whole genome shotgun (WGS) entry which is preliminary data.</text>
</comment>
<dbReference type="Proteomes" id="UP000018936">
    <property type="component" value="Unassembled WGS sequence"/>
</dbReference>
<keyword evidence="1" id="KW-1133">Transmembrane helix</keyword>
<dbReference type="EMBL" id="AZIM01004265">
    <property type="protein sequence ID" value="ETE60958.1"/>
    <property type="molecule type" value="Genomic_DNA"/>
</dbReference>
<keyword evidence="3" id="KW-1185">Reference proteome</keyword>
<evidence type="ECO:0000313" key="2">
    <source>
        <dbReference type="EMBL" id="ETE60958.1"/>
    </source>
</evidence>
<proteinExistence type="predicted"/>
<keyword evidence="1" id="KW-0472">Membrane</keyword>
<sequence>MEKTAVVTLPHAVILVPEEQFKMQDQQKLSIKVWIAVSLITMFALLTAMVVVLVLLFRRRKGSGLIN</sequence>
<evidence type="ECO:0000313" key="3">
    <source>
        <dbReference type="Proteomes" id="UP000018936"/>
    </source>
</evidence>
<feature type="transmembrane region" description="Helical" evidence="1">
    <location>
        <begin position="33"/>
        <end position="57"/>
    </location>
</feature>
<dbReference type="AlphaFoldDB" id="V8NH55"/>
<keyword evidence="1" id="KW-0812">Transmembrane</keyword>